<comment type="caution">
    <text evidence="1">The sequence shown here is derived from an EMBL/GenBank/DDBJ whole genome shotgun (WGS) entry which is preliminary data.</text>
</comment>
<accession>A0ABP8MRG5</accession>
<dbReference type="Gene3D" id="1.50.10.20">
    <property type="match status" value="1"/>
</dbReference>
<evidence type="ECO:0000313" key="1">
    <source>
        <dbReference type="EMBL" id="GAA4454929.1"/>
    </source>
</evidence>
<dbReference type="GO" id="GO:0016829">
    <property type="term" value="F:lyase activity"/>
    <property type="evidence" value="ECO:0007669"/>
    <property type="project" value="UniProtKB-KW"/>
</dbReference>
<proteinExistence type="predicted"/>
<keyword evidence="2" id="KW-1185">Reference proteome</keyword>
<dbReference type="RefSeq" id="WP_345322955.1">
    <property type="nucleotide sequence ID" value="NZ_BAABGA010000035.1"/>
</dbReference>
<dbReference type="Proteomes" id="UP001500840">
    <property type="component" value="Unassembled WGS sequence"/>
</dbReference>
<dbReference type="SUPFAM" id="SSF81853">
    <property type="entry name" value="Family 10 polysaccharide lyase"/>
    <property type="match status" value="1"/>
</dbReference>
<organism evidence="1 2">
    <name type="scientific">Novipirellula rosea</name>
    <dbReference type="NCBI Taxonomy" id="1031540"/>
    <lineage>
        <taxon>Bacteria</taxon>
        <taxon>Pseudomonadati</taxon>
        <taxon>Planctomycetota</taxon>
        <taxon>Planctomycetia</taxon>
        <taxon>Pirellulales</taxon>
        <taxon>Pirellulaceae</taxon>
        <taxon>Novipirellula</taxon>
    </lineage>
</organism>
<gene>
    <name evidence="1" type="ORF">GCM10023156_28160</name>
</gene>
<evidence type="ECO:0000313" key="2">
    <source>
        <dbReference type="Proteomes" id="UP001500840"/>
    </source>
</evidence>
<dbReference type="InterPro" id="IPR012669">
    <property type="entry name" value="Pectate_lyase"/>
</dbReference>
<dbReference type="EMBL" id="BAABGA010000035">
    <property type="protein sequence ID" value="GAA4454929.1"/>
    <property type="molecule type" value="Genomic_DNA"/>
</dbReference>
<name>A0ABP8MRG5_9BACT</name>
<dbReference type="Pfam" id="PF09492">
    <property type="entry name" value="Pec_lyase"/>
    <property type="match status" value="1"/>
</dbReference>
<sequence>MKTWFMEHGSCAPANHTSFVVRNWIMCAILAMLGATCLGGGHAAEPISRDDAIGALHRSVEFFRTQASSNGGYVFRISEDLSLREGEEKVGQTTAWIEPPATPSVGQAYLEAYQLTSDPMLLDAARQTAAALLRGQLVSGGWGEKIEFADQDRKRYAYRVDSADIGKRHNTTTFDDDKTQSVIRFLMRLDIATKQSDAELHEAVMVALDGVLRSQYPNGAWPQRYVGTATPATNPRLAASYPATWSKTHPKQKYDRYYTLNDGTIADLIATMLDAFDHYQDTRYLDAALRGGDFLLLAQMPSPQPGWAQQYNEQMQPAWARKFEPPAISGAESQQVMRTLLVLYRRSADLRYLQAVQKALPYYESCLRDDGRLARFYELHTNRPLYMNRKYELSYSDADVPTHYSFVVGSSLSRIRGELEKVSALPKNRLWVKNDPKPAKQSKSLSEQAARAVATLDARGAWVERGQLKNYPDADVSRIISSKTFIDNLRTLATYIAAERN</sequence>
<keyword evidence="1" id="KW-0456">Lyase</keyword>
<reference evidence="2" key="1">
    <citation type="journal article" date="2019" name="Int. J. Syst. Evol. Microbiol.">
        <title>The Global Catalogue of Microorganisms (GCM) 10K type strain sequencing project: providing services to taxonomists for standard genome sequencing and annotation.</title>
        <authorList>
            <consortium name="The Broad Institute Genomics Platform"/>
            <consortium name="The Broad Institute Genome Sequencing Center for Infectious Disease"/>
            <person name="Wu L."/>
            <person name="Ma J."/>
        </authorList>
    </citation>
    <scope>NUCLEOTIDE SEQUENCE [LARGE SCALE GENOMIC DNA]</scope>
    <source>
        <strain evidence="2">JCM 17759</strain>
    </source>
</reference>
<protein>
    <submittedName>
        <fullName evidence="1">Pectate lyase</fullName>
    </submittedName>
</protein>